<protein>
    <submittedName>
        <fullName evidence="4">Uncharacterized protein LOC120044829</fullName>
    </submittedName>
    <submittedName>
        <fullName evidence="5">Uncharacterized protein LOC120044838</fullName>
    </submittedName>
</protein>
<feature type="region of interest" description="Disordered" evidence="2">
    <location>
        <begin position="349"/>
        <end position="370"/>
    </location>
</feature>
<evidence type="ECO:0000313" key="3">
    <source>
        <dbReference type="Proteomes" id="UP000808372"/>
    </source>
</evidence>
<feature type="compositionally biased region" description="Polar residues" evidence="2">
    <location>
        <begin position="202"/>
        <end position="215"/>
    </location>
</feature>
<dbReference type="RefSeq" id="XP_038845428.1">
    <property type="nucleotide sequence ID" value="XM_038989500.1"/>
</dbReference>
<name>A0A8U0QMY1_SALNM</name>
<feature type="compositionally biased region" description="Polar residues" evidence="2">
    <location>
        <begin position="166"/>
        <end position="189"/>
    </location>
</feature>
<dbReference type="KEGG" id="snh:120044838"/>
<dbReference type="PANTHER" id="PTHR14870:SF1">
    <property type="entry name" value="TUBULIN EPSILON AND DELTA COMPLEX PROTEIN 2"/>
    <property type="match status" value="1"/>
</dbReference>
<dbReference type="Pfam" id="PF15764">
    <property type="entry name" value="DUF4693"/>
    <property type="match status" value="1"/>
</dbReference>
<dbReference type="KEGG" id="snh:120044829"/>
<feature type="coiled-coil region" evidence="1">
    <location>
        <begin position="451"/>
        <end position="478"/>
    </location>
</feature>
<keyword evidence="1" id="KW-0175">Coiled coil</keyword>
<accession>A0A8U0QMY1</accession>
<sequence>MSLLSLVDEAIKLCKVEETKINEHILQYREILRSLRPQQEDCKEIELTDDVEKDPDVQLEERREMELLNRLLERALRVRVGTAPQKDPQNCTGPKKEPMDTTQGKGRALTPGGTKGNKNGIKTTSKPITMDKKESRKYSASHLYRGGRGRMGHPVGHSGQGRASMIRSSVQIQKRSVVSSKEFPPQSSGKAVKQAGPPGPVSHNQGQSPQASSAHHQVEVSHRWLSAAATSFQPPNGDTVSVSHMEGMPKAHVISPPQNGAPTQWLTKWISLRTKQSRLWDKVLALQSKPVAERSHFTERVKATFPRECPTSGRPADTGAQVDRLTQLCTDLSHCYQSERLLLLTGQTFRTSGTEPGTSPARGDAEGGMEGGITTCQKREHETLLMLEGLDKMVADLRKHAGQLRKEREAWDRWRRPKGEGAGAFCPVRSKGEWGDLSGVTPLPPTLTYTSQAELQEVERLRLRVELLQQEVHLHQALSDTMVMPSAPGLPNPAALRDIYSLLGEGGVMFPTLVLDTEPD</sequence>
<evidence type="ECO:0000313" key="4">
    <source>
        <dbReference type="RefSeq" id="XP_038845428.1"/>
    </source>
</evidence>
<proteinExistence type="predicted"/>
<evidence type="ECO:0000256" key="2">
    <source>
        <dbReference type="SAM" id="MobiDB-lite"/>
    </source>
</evidence>
<keyword evidence="3" id="KW-1185">Reference proteome</keyword>
<dbReference type="GeneID" id="120044838"/>
<dbReference type="Proteomes" id="UP000808372">
    <property type="component" value="Chromosome 3"/>
</dbReference>
<dbReference type="AlphaFoldDB" id="A0A8U0QMY1"/>
<evidence type="ECO:0000256" key="1">
    <source>
        <dbReference type="SAM" id="Coils"/>
    </source>
</evidence>
<dbReference type="RefSeq" id="XP_038845452.1">
    <property type="nucleotide sequence ID" value="XM_038989524.1"/>
</dbReference>
<organism evidence="3 5">
    <name type="scientific">Salvelinus namaycush</name>
    <name type="common">Lake trout</name>
    <name type="synonym">Salmo namaycush</name>
    <dbReference type="NCBI Taxonomy" id="8040"/>
    <lineage>
        <taxon>Eukaryota</taxon>
        <taxon>Metazoa</taxon>
        <taxon>Chordata</taxon>
        <taxon>Craniata</taxon>
        <taxon>Vertebrata</taxon>
        <taxon>Euteleostomi</taxon>
        <taxon>Actinopterygii</taxon>
        <taxon>Neopterygii</taxon>
        <taxon>Teleostei</taxon>
        <taxon>Protacanthopterygii</taxon>
        <taxon>Salmoniformes</taxon>
        <taxon>Salmonidae</taxon>
        <taxon>Salmoninae</taxon>
        <taxon>Salvelinus</taxon>
    </lineage>
</organism>
<feature type="region of interest" description="Disordered" evidence="2">
    <location>
        <begin position="81"/>
        <end position="220"/>
    </location>
</feature>
<feature type="compositionally biased region" description="Low complexity" evidence="2">
    <location>
        <begin position="110"/>
        <end position="126"/>
    </location>
</feature>
<evidence type="ECO:0000313" key="5">
    <source>
        <dbReference type="RefSeq" id="XP_038845452.1"/>
    </source>
</evidence>
<reference evidence="4 5" key="1">
    <citation type="submission" date="2025-04" db="UniProtKB">
        <authorList>
            <consortium name="RefSeq"/>
        </authorList>
    </citation>
    <scope>IDENTIFICATION</scope>
    <source>
        <tissue evidence="4 5">White muscle</tissue>
    </source>
</reference>
<dbReference type="PANTHER" id="PTHR14870">
    <property type="entry name" value="TUBULIN EPSILON AND DELTA COMPLEX PROTEIN 2"/>
    <property type="match status" value="1"/>
</dbReference>
<gene>
    <name evidence="5" type="primary">LOC120044838</name>
    <name evidence="4" type="synonym">LOC120044829</name>
</gene>
<dbReference type="InterPro" id="IPR031518">
    <property type="entry name" value="DUF4693"/>
</dbReference>